<dbReference type="PANTHER" id="PTHR11066">
    <property type="entry name" value="ACYL-COA THIOESTERASE"/>
    <property type="match status" value="1"/>
</dbReference>
<reference evidence="3" key="1">
    <citation type="submission" date="2021-01" db="EMBL/GenBank/DDBJ databases">
        <authorList>
            <consortium name="Aspergillus chevalieri M1 genome sequencing consortium"/>
            <person name="Kazuki M."/>
            <person name="Futagami T."/>
        </authorList>
    </citation>
    <scope>NUCLEOTIDE SEQUENCE</scope>
    <source>
        <strain evidence="3">M1</strain>
    </source>
</reference>
<dbReference type="InterPro" id="IPR029069">
    <property type="entry name" value="HotDog_dom_sf"/>
</dbReference>
<dbReference type="Gene3D" id="3.10.129.10">
    <property type="entry name" value="Hotdog Thioesterase"/>
    <property type="match status" value="2"/>
</dbReference>
<dbReference type="GeneID" id="66986903"/>
<evidence type="ECO:0000259" key="1">
    <source>
        <dbReference type="Pfam" id="PF13622"/>
    </source>
</evidence>
<evidence type="ECO:0008006" key="5">
    <source>
        <dbReference type="Google" id="ProtNLM"/>
    </source>
</evidence>
<sequence>MSSPIEKTVELTSVSKEKLDVFTTTRSPWTFTGARGVYGGTTAAQCLVAAQHTVSSERLVVYGMHISFLYSGNPNVSIEYHVERMRDSKNFATRIVRATQGERVIATATVSFASAVGATGRSGGDASYEHAKKMPADLSPPEHAELETYKVDGPLEIRKGKILNKYSENPADTMIRYWMRAKGPIQENRMQSHLAALAFLTDAYLLGVVMEVQDDVKYEDLGVVASLNHTVHFHEPNAVRADQWMSSERESPWAGKDQGLAVHRIWSSDGVLLATSAQEGLVRPRVRL</sequence>
<evidence type="ECO:0000259" key="2">
    <source>
        <dbReference type="Pfam" id="PF20789"/>
    </source>
</evidence>
<evidence type="ECO:0000313" key="3">
    <source>
        <dbReference type="EMBL" id="BCR92554.1"/>
    </source>
</evidence>
<accession>A0A7R7ZTD5</accession>
<dbReference type="InterPro" id="IPR003703">
    <property type="entry name" value="Acyl_CoA_thio"/>
</dbReference>
<dbReference type="GO" id="GO:0009062">
    <property type="term" value="P:fatty acid catabolic process"/>
    <property type="evidence" value="ECO:0007669"/>
    <property type="project" value="TreeGrafter"/>
</dbReference>
<dbReference type="KEGG" id="ache:ACHE_80454S"/>
<feature type="domain" description="Acyl-CoA thioesterase-like C-terminal" evidence="2">
    <location>
        <begin position="154"/>
        <end position="282"/>
    </location>
</feature>
<organism evidence="3 4">
    <name type="scientific">Aspergillus chevalieri</name>
    <name type="common">Eurotium chevalieri</name>
    <dbReference type="NCBI Taxonomy" id="182096"/>
    <lineage>
        <taxon>Eukaryota</taxon>
        <taxon>Fungi</taxon>
        <taxon>Dikarya</taxon>
        <taxon>Ascomycota</taxon>
        <taxon>Pezizomycotina</taxon>
        <taxon>Eurotiomycetes</taxon>
        <taxon>Eurotiomycetidae</taxon>
        <taxon>Eurotiales</taxon>
        <taxon>Aspergillaceae</taxon>
        <taxon>Aspergillus</taxon>
        <taxon>Aspergillus subgen. Aspergillus</taxon>
    </lineage>
</organism>
<dbReference type="InterPro" id="IPR049450">
    <property type="entry name" value="ACOT8-like_C"/>
</dbReference>
<dbReference type="EMBL" id="AP024423">
    <property type="protein sequence ID" value="BCR92554.1"/>
    <property type="molecule type" value="Genomic_DNA"/>
</dbReference>
<gene>
    <name evidence="3" type="ORF">ACHE_80454S</name>
</gene>
<dbReference type="GO" id="GO:0006637">
    <property type="term" value="P:acyl-CoA metabolic process"/>
    <property type="evidence" value="ECO:0007669"/>
    <property type="project" value="InterPro"/>
</dbReference>
<reference evidence="3" key="2">
    <citation type="submission" date="2021-02" db="EMBL/GenBank/DDBJ databases">
        <title>Aspergillus chevalieri M1 genome sequence.</title>
        <authorList>
            <person name="Kadooka C."/>
            <person name="Mori K."/>
            <person name="Futagami T."/>
        </authorList>
    </citation>
    <scope>NUCLEOTIDE SEQUENCE</scope>
    <source>
        <strain evidence="3">M1</strain>
    </source>
</reference>
<keyword evidence="4" id="KW-1185">Reference proteome</keyword>
<dbReference type="Proteomes" id="UP000637239">
    <property type="component" value="Chromosome 8"/>
</dbReference>
<name>A0A7R7ZTD5_ASPCH</name>
<dbReference type="Pfam" id="PF13622">
    <property type="entry name" value="4HBT_3"/>
    <property type="match status" value="1"/>
</dbReference>
<dbReference type="RefSeq" id="XP_043141067.1">
    <property type="nucleotide sequence ID" value="XM_043283826.1"/>
</dbReference>
<dbReference type="PANTHER" id="PTHR11066:SF34">
    <property type="entry name" value="ACYL-COENZYME A THIOESTERASE 8"/>
    <property type="match status" value="1"/>
</dbReference>
<dbReference type="GO" id="GO:0047617">
    <property type="term" value="F:fatty acyl-CoA hydrolase activity"/>
    <property type="evidence" value="ECO:0007669"/>
    <property type="project" value="InterPro"/>
</dbReference>
<dbReference type="Pfam" id="PF20789">
    <property type="entry name" value="4HBT_3C"/>
    <property type="match status" value="1"/>
</dbReference>
<dbReference type="InterPro" id="IPR049449">
    <property type="entry name" value="TesB_ACOT8-like_N"/>
</dbReference>
<dbReference type="AlphaFoldDB" id="A0A7R7ZTD5"/>
<protein>
    <recommendedName>
        <fullName evidence="5">Acyl-CoA thioesterase</fullName>
    </recommendedName>
</protein>
<dbReference type="CDD" id="cd03445">
    <property type="entry name" value="Thioesterase_II_repeat2"/>
    <property type="match status" value="1"/>
</dbReference>
<dbReference type="CDD" id="cd03444">
    <property type="entry name" value="Thioesterase_II_repeat1"/>
    <property type="match status" value="1"/>
</dbReference>
<feature type="domain" description="Acyl-CoA thioesterase-like N-terminal HotDog" evidence="1">
    <location>
        <begin position="28"/>
        <end position="113"/>
    </location>
</feature>
<evidence type="ECO:0000313" key="4">
    <source>
        <dbReference type="Proteomes" id="UP000637239"/>
    </source>
</evidence>
<dbReference type="SUPFAM" id="SSF54637">
    <property type="entry name" value="Thioesterase/thiol ester dehydrase-isomerase"/>
    <property type="match status" value="2"/>
</dbReference>
<dbReference type="GO" id="GO:0005782">
    <property type="term" value="C:peroxisomal matrix"/>
    <property type="evidence" value="ECO:0007669"/>
    <property type="project" value="UniProtKB-SubCell"/>
</dbReference>
<proteinExistence type="predicted"/>